<dbReference type="OrthoDB" id="72070at2759"/>
<proteinExistence type="predicted"/>
<feature type="region of interest" description="Disordered" evidence="1">
    <location>
        <begin position="208"/>
        <end position="228"/>
    </location>
</feature>
<protein>
    <recommendedName>
        <fullName evidence="4">CUE domain-containing protein</fullName>
    </recommendedName>
</protein>
<feature type="compositionally biased region" description="Polar residues" evidence="1">
    <location>
        <begin position="91"/>
        <end position="116"/>
    </location>
</feature>
<dbReference type="AlphaFoldDB" id="A0A9Q0RCT0"/>
<dbReference type="Proteomes" id="UP001149090">
    <property type="component" value="Unassembled WGS sequence"/>
</dbReference>
<evidence type="ECO:0000313" key="2">
    <source>
        <dbReference type="EMBL" id="KAJ5075731.1"/>
    </source>
</evidence>
<feature type="region of interest" description="Disordered" evidence="1">
    <location>
        <begin position="90"/>
        <end position="116"/>
    </location>
</feature>
<feature type="compositionally biased region" description="Acidic residues" evidence="1">
    <location>
        <begin position="53"/>
        <end position="63"/>
    </location>
</feature>
<evidence type="ECO:0000256" key="1">
    <source>
        <dbReference type="SAM" id="MobiDB-lite"/>
    </source>
</evidence>
<feature type="region of interest" description="Disordered" evidence="1">
    <location>
        <begin position="53"/>
        <end position="72"/>
    </location>
</feature>
<dbReference type="CDD" id="cd14279">
    <property type="entry name" value="CUE"/>
    <property type="match status" value="1"/>
</dbReference>
<evidence type="ECO:0008006" key="4">
    <source>
        <dbReference type="Google" id="ProtNLM"/>
    </source>
</evidence>
<accession>A0A9Q0RCT0</accession>
<evidence type="ECO:0000313" key="3">
    <source>
        <dbReference type="Proteomes" id="UP001149090"/>
    </source>
</evidence>
<dbReference type="EMBL" id="JAPDFW010000063">
    <property type="protein sequence ID" value="KAJ5075731.1"/>
    <property type="molecule type" value="Genomic_DNA"/>
</dbReference>
<keyword evidence="3" id="KW-1185">Reference proteome</keyword>
<organism evidence="2 3">
    <name type="scientific">Anaeramoeba ignava</name>
    <name type="common">Anaerobic marine amoeba</name>
    <dbReference type="NCBI Taxonomy" id="1746090"/>
    <lineage>
        <taxon>Eukaryota</taxon>
        <taxon>Metamonada</taxon>
        <taxon>Anaeramoebidae</taxon>
        <taxon>Anaeramoeba</taxon>
    </lineage>
</organism>
<comment type="caution">
    <text evidence="2">The sequence shown here is derived from an EMBL/GenBank/DDBJ whole genome shotgun (WGS) entry which is preliminary data.</text>
</comment>
<sequence>MEVLRSIFENLNDGILNAALQMAGGNVEVAIEYLVNPEILLTLQEALNIQENESDNEIDNQSDNEDHNQNPNQIDIDVNQIQQANPINLDINHQQNPNDGDINQQQNIGVNHQQNPNDGDIDHQEIQEHIHNEIHEDQNNGQINNIQEPAMEVENQNINADLDGNEDQNEDENLNRNLNERQRFIGFFENLIRGLQQDQQQAQIQINRNEHQHQHQHQHPKDTLTQTTPTEGEKAFMSKFDEEIFRKTALQLVNISPSKLRYTSIAIYQNINDPVLANILENNPQSGYWICFFSFTEIDYIWKTIVNSQLASKAFGQIIQFQIEKKSRSLTARQKRKFSVKVFVSDSLNIPEIVRVGTLFYSKLSISKPIYFVPNSSSKKEKTDKEISIPNPQNMVSKTVNMNGLNYVYLVREENEEVHKKTQNNHNKSFKSKIEIIENSQYKLIKKENKKEKKTKNSSITDEFQLLYRDPNSNSKSWLVVQNSFI</sequence>
<name>A0A9Q0RCT0_ANAIG</name>
<gene>
    <name evidence="2" type="ORF">M0811_06593</name>
</gene>
<reference evidence="2" key="1">
    <citation type="submission" date="2022-10" db="EMBL/GenBank/DDBJ databases">
        <title>Novel sulphate-reducing endosymbionts in the free-living metamonad Anaeramoeba.</title>
        <authorList>
            <person name="Jerlstrom-Hultqvist J."/>
            <person name="Cepicka I."/>
            <person name="Gallot-Lavallee L."/>
            <person name="Salas-Leiva D."/>
            <person name="Curtis B.A."/>
            <person name="Zahonova K."/>
            <person name="Pipaliya S."/>
            <person name="Dacks J."/>
            <person name="Roger A.J."/>
        </authorList>
    </citation>
    <scope>NUCLEOTIDE SEQUENCE</scope>
    <source>
        <strain evidence="2">BMAN</strain>
    </source>
</reference>